<dbReference type="AlphaFoldDB" id="A0A917QH03"/>
<evidence type="ECO:0000313" key="3">
    <source>
        <dbReference type="Proteomes" id="UP000600449"/>
    </source>
</evidence>
<dbReference type="Gene3D" id="3.40.50.720">
    <property type="entry name" value="NAD(P)-binding Rossmann-like Domain"/>
    <property type="match status" value="1"/>
</dbReference>
<organism evidence="2 3">
    <name type="scientific">Salinarimonas ramus</name>
    <dbReference type="NCBI Taxonomy" id="690164"/>
    <lineage>
        <taxon>Bacteria</taxon>
        <taxon>Pseudomonadati</taxon>
        <taxon>Pseudomonadota</taxon>
        <taxon>Alphaproteobacteria</taxon>
        <taxon>Hyphomicrobiales</taxon>
        <taxon>Salinarimonadaceae</taxon>
        <taxon>Salinarimonas</taxon>
    </lineage>
</organism>
<protein>
    <submittedName>
        <fullName evidence="2">3-oxoacyl-ACP reductase</fullName>
    </submittedName>
</protein>
<evidence type="ECO:0000313" key="2">
    <source>
        <dbReference type="EMBL" id="GGK50845.1"/>
    </source>
</evidence>
<accession>A0A917QH03</accession>
<dbReference type="InterPro" id="IPR002347">
    <property type="entry name" value="SDR_fam"/>
</dbReference>
<dbReference type="InterPro" id="IPR050259">
    <property type="entry name" value="SDR"/>
</dbReference>
<comment type="caution">
    <text evidence="2">The sequence shown here is derived from an EMBL/GenBank/DDBJ whole genome shotgun (WGS) entry which is preliminary data.</text>
</comment>
<dbReference type="EMBL" id="BMMF01000015">
    <property type="protein sequence ID" value="GGK50845.1"/>
    <property type="molecule type" value="Genomic_DNA"/>
</dbReference>
<evidence type="ECO:0000256" key="1">
    <source>
        <dbReference type="ARBA" id="ARBA00006484"/>
    </source>
</evidence>
<sequence>MDLGIAGRRAIVCAASQGLGRACAESLAREGVHLVLNARREEPLAKAAAEIRAAYGVEVDIVAGDLNEASDRDRLLAACPAPDILVCNPGIRQVPGDFRTWTREDWLWWWDGHFHSMIDLITRTTPGMAERKFGRVVSITVSFIKFPQVGFAHSHAARLALSGAIASMVRELIPHNVVINSVAPGLFDTDALHTNLHGHAARGNTTYEAIVEDRKKTCPAGRFADPAECGDLVAFLCGSKAGFITGQNIVNDGGVYQGLF</sequence>
<comment type="similarity">
    <text evidence="1">Belongs to the short-chain dehydrogenases/reductases (SDR) family.</text>
</comment>
<name>A0A917QH03_9HYPH</name>
<dbReference type="SUPFAM" id="SSF51735">
    <property type="entry name" value="NAD(P)-binding Rossmann-fold domains"/>
    <property type="match status" value="1"/>
</dbReference>
<gene>
    <name evidence="2" type="ORF">GCM10011322_42380</name>
</gene>
<keyword evidence="3" id="KW-1185">Reference proteome</keyword>
<proteinExistence type="inferred from homology"/>
<dbReference type="PANTHER" id="PTHR42879">
    <property type="entry name" value="3-OXOACYL-(ACYL-CARRIER-PROTEIN) REDUCTASE"/>
    <property type="match status" value="1"/>
</dbReference>
<dbReference type="Proteomes" id="UP000600449">
    <property type="component" value="Unassembled WGS sequence"/>
</dbReference>
<dbReference type="PRINTS" id="PR00081">
    <property type="entry name" value="GDHRDH"/>
</dbReference>
<dbReference type="RefSeq" id="WP_188915274.1">
    <property type="nucleotide sequence ID" value="NZ_BMMF01000015.1"/>
</dbReference>
<reference evidence="2 3" key="1">
    <citation type="journal article" date="2014" name="Int. J. Syst. Evol. Microbiol.">
        <title>Complete genome sequence of Corynebacterium casei LMG S-19264T (=DSM 44701T), isolated from a smear-ripened cheese.</title>
        <authorList>
            <consortium name="US DOE Joint Genome Institute (JGI-PGF)"/>
            <person name="Walter F."/>
            <person name="Albersmeier A."/>
            <person name="Kalinowski J."/>
            <person name="Ruckert C."/>
        </authorList>
    </citation>
    <scope>NUCLEOTIDE SEQUENCE [LARGE SCALE GENOMIC DNA]</scope>
    <source>
        <strain evidence="2 3">CGMCC 1.9161</strain>
    </source>
</reference>
<dbReference type="Pfam" id="PF13561">
    <property type="entry name" value="adh_short_C2"/>
    <property type="match status" value="1"/>
</dbReference>
<dbReference type="PANTHER" id="PTHR42879:SF6">
    <property type="entry name" value="NADPH-DEPENDENT REDUCTASE BACG"/>
    <property type="match status" value="1"/>
</dbReference>
<dbReference type="InterPro" id="IPR036291">
    <property type="entry name" value="NAD(P)-bd_dom_sf"/>
</dbReference>